<evidence type="ECO:0000256" key="9">
    <source>
        <dbReference type="ARBA" id="ARBA00022833"/>
    </source>
</evidence>
<keyword evidence="9" id="KW-0862">Zinc</keyword>
<dbReference type="EC" id="3.5.1.28" evidence="5"/>
<accession>A0A8J7F9A5</accession>
<dbReference type="GO" id="GO:0005737">
    <property type="term" value="C:cytoplasm"/>
    <property type="evidence" value="ECO:0007669"/>
    <property type="project" value="UniProtKB-SubCell"/>
</dbReference>
<dbReference type="NCBIfam" id="NF008758">
    <property type="entry name" value="PRK11789.1"/>
    <property type="match status" value="1"/>
</dbReference>
<evidence type="ECO:0000256" key="6">
    <source>
        <dbReference type="ARBA" id="ARBA00022490"/>
    </source>
</evidence>
<protein>
    <recommendedName>
        <fullName evidence="11">1,6-anhydro-N-acetylmuramyl-L-alanine amidase AmpD</fullName>
        <ecNumber evidence="5">3.5.1.28</ecNumber>
    </recommendedName>
    <alternativeName>
        <fullName evidence="12">N-acetylmuramoyl-L-alanine amidase</fullName>
    </alternativeName>
</protein>
<comment type="subcellular location">
    <subcellularLocation>
        <location evidence="3">Cytoplasm</location>
    </subcellularLocation>
</comment>
<dbReference type="Pfam" id="PF01510">
    <property type="entry name" value="Amidase_2"/>
    <property type="match status" value="1"/>
</dbReference>
<evidence type="ECO:0000256" key="8">
    <source>
        <dbReference type="ARBA" id="ARBA00022801"/>
    </source>
</evidence>
<evidence type="ECO:0000256" key="2">
    <source>
        <dbReference type="ARBA" id="ARBA00001947"/>
    </source>
</evidence>
<feature type="domain" description="N-acetylmuramoyl-L-alanine amidase" evidence="13">
    <location>
        <begin position="20"/>
        <end position="171"/>
    </location>
</feature>
<dbReference type="GO" id="GO:0071555">
    <property type="term" value="P:cell wall organization"/>
    <property type="evidence" value="ECO:0007669"/>
    <property type="project" value="UniProtKB-KW"/>
</dbReference>
<dbReference type="InterPro" id="IPR002502">
    <property type="entry name" value="Amidase_domain"/>
</dbReference>
<dbReference type="Gene3D" id="3.40.80.10">
    <property type="entry name" value="Peptidoglycan recognition protein-like"/>
    <property type="match status" value="1"/>
</dbReference>
<evidence type="ECO:0000313" key="15">
    <source>
        <dbReference type="Proteomes" id="UP000640333"/>
    </source>
</evidence>
<dbReference type="PANTHER" id="PTHR30417:SF4">
    <property type="entry name" value="1,6-ANHYDRO-N-ACETYLMURAMYL-L-ALANINE AMIDASE AMPD"/>
    <property type="match status" value="1"/>
</dbReference>
<dbReference type="Proteomes" id="UP000640333">
    <property type="component" value="Unassembled WGS sequence"/>
</dbReference>
<dbReference type="GO" id="GO:0009253">
    <property type="term" value="P:peptidoglycan catabolic process"/>
    <property type="evidence" value="ECO:0007669"/>
    <property type="project" value="InterPro"/>
</dbReference>
<dbReference type="SUPFAM" id="SSF55846">
    <property type="entry name" value="N-acetylmuramoyl-L-alanine amidase-like"/>
    <property type="match status" value="1"/>
</dbReference>
<evidence type="ECO:0000256" key="1">
    <source>
        <dbReference type="ARBA" id="ARBA00001561"/>
    </source>
</evidence>
<keyword evidence="7" id="KW-0479">Metal-binding</keyword>
<evidence type="ECO:0000256" key="5">
    <source>
        <dbReference type="ARBA" id="ARBA00011901"/>
    </source>
</evidence>
<dbReference type="EMBL" id="JADEYS010000003">
    <property type="protein sequence ID" value="MBE9396587.1"/>
    <property type="molecule type" value="Genomic_DNA"/>
</dbReference>
<name>A0A8J7F9A5_9GAMM</name>
<comment type="similarity">
    <text evidence="4">Belongs to the N-acetylmuramoyl-L-alanine amidase 2 family.</text>
</comment>
<dbReference type="InterPro" id="IPR051206">
    <property type="entry name" value="NAMLAA_amidase_2"/>
</dbReference>
<organism evidence="14 15">
    <name type="scientific">Pontibacterium sinense</name>
    <dbReference type="NCBI Taxonomy" id="2781979"/>
    <lineage>
        <taxon>Bacteria</taxon>
        <taxon>Pseudomonadati</taxon>
        <taxon>Pseudomonadota</taxon>
        <taxon>Gammaproteobacteria</taxon>
        <taxon>Oceanospirillales</taxon>
        <taxon>Oceanospirillaceae</taxon>
        <taxon>Pontibacterium</taxon>
    </lineage>
</organism>
<proteinExistence type="inferred from homology"/>
<evidence type="ECO:0000259" key="13">
    <source>
        <dbReference type="SMART" id="SM00644"/>
    </source>
</evidence>
<reference evidence="14" key="1">
    <citation type="submission" date="2020-10" db="EMBL/GenBank/DDBJ databases">
        <title>Bacterium isolated from coastal waters sediment.</title>
        <authorList>
            <person name="Chen R.-J."/>
            <person name="Lu D.-C."/>
            <person name="Zhu K.-L."/>
            <person name="Du Z.-J."/>
        </authorList>
    </citation>
    <scope>NUCLEOTIDE SEQUENCE</scope>
    <source>
        <strain evidence="14">N1Y112</strain>
    </source>
</reference>
<keyword evidence="15" id="KW-1185">Reference proteome</keyword>
<dbReference type="SMART" id="SM00644">
    <property type="entry name" value="Ami_2"/>
    <property type="match status" value="1"/>
</dbReference>
<keyword evidence="10" id="KW-0961">Cell wall biogenesis/degradation</keyword>
<sequence>MKQKFSVVSGTVKEAVQCPSPNFNERPAGDVVSLLVLHNISLPPRQFGGGYVERFFQNQLSADEHPYFEEIKDLTVSAHLFISREGQVTQFVNLDKRAWHAGRSEFMGRSECNDYAIGIELEGADDIPYTDQQYLTLDALTRSILDAYPQITSERITGHSDIAPERKTDPGEAFDWIRFRAGLSTEG</sequence>
<evidence type="ECO:0000256" key="4">
    <source>
        <dbReference type="ARBA" id="ARBA00007553"/>
    </source>
</evidence>
<dbReference type="RefSeq" id="WP_193952131.1">
    <property type="nucleotide sequence ID" value="NZ_JADEYS010000003.1"/>
</dbReference>
<dbReference type="AlphaFoldDB" id="A0A8J7F9A5"/>
<dbReference type="PANTHER" id="PTHR30417">
    <property type="entry name" value="N-ACETYLMURAMOYL-L-ALANINE AMIDASE AMID"/>
    <property type="match status" value="1"/>
</dbReference>
<evidence type="ECO:0000256" key="7">
    <source>
        <dbReference type="ARBA" id="ARBA00022723"/>
    </source>
</evidence>
<evidence type="ECO:0000256" key="12">
    <source>
        <dbReference type="ARBA" id="ARBA00042615"/>
    </source>
</evidence>
<evidence type="ECO:0000313" key="14">
    <source>
        <dbReference type="EMBL" id="MBE9396587.1"/>
    </source>
</evidence>
<dbReference type="InterPro" id="IPR036505">
    <property type="entry name" value="Amidase/PGRP_sf"/>
</dbReference>
<evidence type="ECO:0000256" key="3">
    <source>
        <dbReference type="ARBA" id="ARBA00004496"/>
    </source>
</evidence>
<dbReference type="CDD" id="cd06583">
    <property type="entry name" value="PGRP"/>
    <property type="match status" value="1"/>
</dbReference>
<gene>
    <name evidence="14" type="primary">ampD</name>
    <name evidence="14" type="ORF">IOQ59_04850</name>
</gene>
<dbReference type="GO" id="GO:0046872">
    <property type="term" value="F:metal ion binding"/>
    <property type="evidence" value="ECO:0007669"/>
    <property type="project" value="UniProtKB-KW"/>
</dbReference>
<evidence type="ECO:0000256" key="11">
    <source>
        <dbReference type="ARBA" id="ARBA00039257"/>
    </source>
</evidence>
<comment type="catalytic activity">
    <reaction evidence="1">
        <text>Hydrolyzes the link between N-acetylmuramoyl residues and L-amino acid residues in certain cell-wall glycopeptides.</text>
        <dbReference type="EC" id="3.5.1.28"/>
    </reaction>
</comment>
<evidence type="ECO:0000256" key="10">
    <source>
        <dbReference type="ARBA" id="ARBA00023316"/>
    </source>
</evidence>
<keyword evidence="6" id="KW-0963">Cytoplasm</keyword>
<comment type="cofactor">
    <cofactor evidence="2">
        <name>Zn(2+)</name>
        <dbReference type="ChEBI" id="CHEBI:29105"/>
    </cofactor>
</comment>
<keyword evidence="8 14" id="KW-0378">Hydrolase</keyword>
<dbReference type="GO" id="GO:0008745">
    <property type="term" value="F:N-acetylmuramoyl-L-alanine amidase activity"/>
    <property type="evidence" value="ECO:0007669"/>
    <property type="project" value="UniProtKB-EC"/>
</dbReference>
<dbReference type="GO" id="GO:0009254">
    <property type="term" value="P:peptidoglycan turnover"/>
    <property type="evidence" value="ECO:0007669"/>
    <property type="project" value="TreeGrafter"/>
</dbReference>
<comment type="caution">
    <text evidence="14">The sequence shown here is derived from an EMBL/GenBank/DDBJ whole genome shotgun (WGS) entry which is preliminary data.</text>
</comment>